<gene>
    <name evidence="1" type="ORF">KI387_028308</name>
</gene>
<dbReference type="Proteomes" id="UP000824469">
    <property type="component" value="Unassembled WGS sequence"/>
</dbReference>
<protein>
    <submittedName>
        <fullName evidence="1">Uncharacterized protein</fullName>
    </submittedName>
</protein>
<comment type="caution">
    <text evidence="1">The sequence shown here is derived from an EMBL/GenBank/DDBJ whole genome shotgun (WGS) entry which is preliminary data.</text>
</comment>
<feature type="non-terminal residue" evidence="1">
    <location>
        <position position="154"/>
    </location>
</feature>
<evidence type="ECO:0000313" key="2">
    <source>
        <dbReference type="Proteomes" id="UP000824469"/>
    </source>
</evidence>
<organism evidence="1 2">
    <name type="scientific">Taxus chinensis</name>
    <name type="common">Chinese yew</name>
    <name type="synonym">Taxus wallichiana var. chinensis</name>
    <dbReference type="NCBI Taxonomy" id="29808"/>
    <lineage>
        <taxon>Eukaryota</taxon>
        <taxon>Viridiplantae</taxon>
        <taxon>Streptophyta</taxon>
        <taxon>Embryophyta</taxon>
        <taxon>Tracheophyta</taxon>
        <taxon>Spermatophyta</taxon>
        <taxon>Pinopsida</taxon>
        <taxon>Pinidae</taxon>
        <taxon>Conifers II</taxon>
        <taxon>Cupressales</taxon>
        <taxon>Taxaceae</taxon>
        <taxon>Taxus</taxon>
    </lineage>
</organism>
<name>A0AA38G164_TAXCH</name>
<reference evidence="1 2" key="1">
    <citation type="journal article" date="2021" name="Nat. Plants">
        <title>The Taxus genome provides insights into paclitaxel biosynthesis.</title>
        <authorList>
            <person name="Xiong X."/>
            <person name="Gou J."/>
            <person name="Liao Q."/>
            <person name="Li Y."/>
            <person name="Zhou Q."/>
            <person name="Bi G."/>
            <person name="Li C."/>
            <person name="Du R."/>
            <person name="Wang X."/>
            <person name="Sun T."/>
            <person name="Guo L."/>
            <person name="Liang H."/>
            <person name="Lu P."/>
            <person name="Wu Y."/>
            <person name="Zhang Z."/>
            <person name="Ro D.K."/>
            <person name="Shang Y."/>
            <person name="Huang S."/>
            <person name="Yan J."/>
        </authorList>
    </citation>
    <scope>NUCLEOTIDE SEQUENCE [LARGE SCALE GENOMIC DNA]</scope>
    <source>
        <strain evidence="1">Ta-2019</strain>
    </source>
</reference>
<dbReference type="AlphaFoldDB" id="A0AA38G164"/>
<proteinExistence type="predicted"/>
<dbReference type="EMBL" id="JAHRHJ020000006">
    <property type="protein sequence ID" value="KAH9313273.1"/>
    <property type="molecule type" value="Genomic_DNA"/>
</dbReference>
<feature type="non-terminal residue" evidence="1">
    <location>
        <position position="1"/>
    </location>
</feature>
<keyword evidence="2" id="KW-1185">Reference proteome</keyword>
<evidence type="ECO:0000313" key="1">
    <source>
        <dbReference type="EMBL" id="KAH9313273.1"/>
    </source>
</evidence>
<sequence length="154" mass="15374">CCVVGCSSTIISQKTACGKAVLGQNVGSPDVDGDSASGHGHSPDGVFDFGGLLASPAIGSGSPNPYSSTLNDGIYGVVSGSPVLTNGFSLLGSGDGGLLLGVYDGLGPSHGDHPIAPAKPISSKHSYDVATKHHQGTKLLQPAKKSPMVTFETQ</sequence>
<accession>A0AA38G164</accession>